<accession>A0A2S0WTE0</accession>
<dbReference type="AlphaFoldDB" id="A0A2S0WTE0"/>
<evidence type="ECO:0000313" key="3">
    <source>
        <dbReference type="EMBL" id="AWB94568.1"/>
    </source>
</evidence>
<feature type="region of interest" description="Disordered" evidence="1">
    <location>
        <begin position="78"/>
        <end position="133"/>
    </location>
</feature>
<keyword evidence="2" id="KW-0812">Transmembrane</keyword>
<dbReference type="EMBL" id="CP028913">
    <property type="protein sequence ID" value="AWB94568.1"/>
    <property type="molecule type" value="Genomic_DNA"/>
</dbReference>
<gene>
    <name evidence="3" type="ORF">DCE93_01855</name>
</gene>
<feature type="compositionally biased region" description="Basic and acidic residues" evidence="1">
    <location>
        <begin position="33"/>
        <end position="47"/>
    </location>
</feature>
<sequence length="316" mass="34514">MPRPRRYPRRDRAGEHPGTEPRGGGMRSAADVVGREMASENELERRRDELQRIVYGSSGEPPAAVVDELAEVQRALAGRAGGEHSGRAVDSGRAASNSSDGSPDGSVGESSPDPARARSVDDSRARPEVAEARSDRRRARRFSGLAVAVAALLLLAGGWAVLTPVRAVLSPPGGLGIFERAQSAEEQELAEEVVVGVRLNEVERSGLRAVGTAVGHEFWVLRRNERVCMLSRREFFFDWVSTCVSLEAFREHGLERRIPADEIRGGARPPDVQRGDVVIVSWGPGSVGVDWRVEPVARRYGTAEYHRPVPREHLLQ</sequence>
<feature type="compositionally biased region" description="Basic and acidic residues" evidence="1">
    <location>
        <begin position="115"/>
        <end position="133"/>
    </location>
</feature>
<protein>
    <submittedName>
        <fullName evidence="3">Uncharacterized protein</fullName>
    </submittedName>
</protein>
<reference evidence="3 4" key="1">
    <citation type="submission" date="2018-04" db="EMBL/GenBank/DDBJ databases">
        <authorList>
            <person name="Li J."/>
        </authorList>
    </citation>
    <scope>NUCLEOTIDE SEQUENCE [LARGE SCALE GENOMIC DNA]</scope>
    <source>
        <strain evidence="4">30A</strain>
    </source>
</reference>
<keyword evidence="4" id="KW-1185">Reference proteome</keyword>
<dbReference type="Proteomes" id="UP000244729">
    <property type="component" value="Chromosome"/>
</dbReference>
<evidence type="ECO:0000313" key="4">
    <source>
        <dbReference type="Proteomes" id="UP000244729"/>
    </source>
</evidence>
<feature type="compositionally biased region" description="Basic and acidic residues" evidence="1">
    <location>
        <begin position="10"/>
        <end position="19"/>
    </location>
</feature>
<feature type="region of interest" description="Disordered" evidence="1">
    <location>
        <begin position="1"/>
        <end position="47"/>
    </location>
</feature>
<organism evidence="3 4">
    <name type="scientific">Agromyces badenianii</name>
    <dbReference type="NCBI Taxonomy" id="2080742"/>
    <lineage>
        <taxon>Bacteria</taxon>
        <taxon>Bacillati</taxon>
        <taxon>Actinomycetota</taxon>
        <taxon>Actinomycetes</taxon>
        <taxon>Micrococcales</taxon>
        <taxon>Microbacteriaceae</taxon>
        <taxon>Agromyces</taxon>
    </lineage>
</organism>
<dbReference type="KEGG" id="agm:DCE93_01855"/>
<feature type="transmembrane region" description="Helical" evidence="2">
    <location>
        <begin position="142"/>
        <end position="162"/>
    </location>
</feature>
<name>A0A2S0WTE0_9MICO</name>
<keyword evidence="2" id="KW-1133">Transmembrane helix</keyword>
<evidence type="ECO:0000256" key="2">
    <source>
        <dbReference type="SAM" id="Phobius"/>
    </source>
</evidence>
<evidence type="ECO:0000256" key="1">
    <source>
        <dbReference type="SAM" id="MobiDB-lite"/>
    </source>
</evidence>
<keyword evidence="2" id="KW-0472">Membrane</keyword>
<proteinExistence type="predicted"/>